<feature type="region of interest" description="Disordered" evidence="1">
    <location>
        <begin position="71"/>
        <end position="106"/>
    </location>
</feature>
<comment type="caution">
    <text evidence="2">The sequence shown here is derived from an EMBL/GenBank/DDBJ whole genome shotgun (WGS) entry which is preliminary data.</text>
</comment>
<proteinExistence type="predicted"/>
<organism evidence="2 3">
    <name type="scientific">Isoptericola jiangsuensis</name>
    <dbReference type="NCBI Taxonomy" id="548579"/>
    <lineage>
        <taxon>Bacteria</taxon>
        <taxon>Bacillati</taxon>
        <taxon>Actinomycetota</taxon>
        <taxon>Actinomycetes</taxon>
        <taxon>Micrococcales</taxon>
        <taxon>Promicromonosporaceae</taxon>
        <taxon>Isoptericola</taxon>
    </lineage>
</organism>
<feature type="region of interest" description="Disordered" evidence="1">
    <location>
        <begin position="16"/>
        <end position="59"/>
    </location>
</feature>
<accession>A0A2A9EYR2</accession>
<keyword evidence="3" id="KW-1185">Reference proteome</keyword>
<dbReference type="InterPro" id="IPR019719">
    <property type="entry name" value="DUF2599"/>
</dbReference>
<protein>
    <submittedName>
        <fullName evidence="2">Uncharacterized protein DUF2599</fullName>
    </submittedName>
</protein>
<feature type="compositionally biased region" description="Low complexity" evidence="1">
    <location>
        <begin position="16"/>
        <end position="44"/>
    </location>
</feature>
<evidence type="ECO:0000256" key="1">
    <source>
        <dbReference type="SAM" id="MobiDB-lite"/>
    </source>
</evidence>
<sequence length="261" mass="25274">MAGALLAVALVSACDATPSADDAASPSSAPTSAAPATSDAPAPDGTSSPAPEAPTAKPVAVRAGDVTLTLTAPDATADPGRDGTATVTVDPGTATGTGSGTGPAGAAAALSAAPGATFTVHTDGSATVEQDGVAVGGLTSPTGAARFRLVDPGVLAIDGDAPTSTTLGTTGVQDAAWGDREGGDSLAVTPTDWARRAGQAGVDVVWAGLVADDPALDTPTMHDQLVCHALGAPDKATWNLEPWRPDVGLLQVLAARCNPTA</sequence>
<reference evidence="2 3" key="1">
    <citation type="submission" date="2017-10" db="EMBL/GenBank/DDBJ databases">
        <title>Sequencing the genomes of 1000 actinobacteria strains.</title>
        <authorList>
            <person name="Klenk H.-P."/>
        </authorList>
    </citation>
    <scope>NUCLEOTIDE SEQUENCE [LARGE SCALE GENOMIC DNA]</scope>
    <source>
        <strain evidence="2 3">DSM 21863</strain>
    </source>
</reference>
<dbReference type="Proteomes" id="UP000224130">
    <property type="component" value="Unassembled WGS sequence"/>
</dbReference>
<dbReference type="Pfam" id="PF10783">
    <property type="entry name" value="DUF2599"/>
    <property type="match status" value="1"/>
</dbReference>
<dbReference type="EMBL" id="PDJJ01000001">
    <property type="protein sequence ID" value="PFG43681.1"/>
    <property type="molecule type" value="Genomic_DNA"/>
</dbReference>
<gene>
    <name evidence="2" type="ORF">ATJ88_2387</name>
</gene>
<evidence type="ECO:0000313" key="2">
    <source>
        <dbReference type="EMBL" id="PFG43681.1"/>
    </source>
</evidence>
<dbReference type="AlphaFoldDB" id="A0A2A9EYR2"/>
<name>A0A2A9EYR2_9MICO</name>
<evidence type="ECO:0000313" key="3">
    <source>
        <dbReference type="Proteomes" id="UP000224130"/>
    </source>
</evidence>